<dbReference type="InterPro" id="IPR003333">
    <property type="entry name" value="CMAS"/>
</dbReference>
<protein>
    <submittedName>
        <fullName evidence="7">Cyclopropane-fatty-acyl-phospholipid synthase</fullName>
        <ecNumber evidence="7">2.1.1.79</ecNumber>
    </submittedName>
</protein>
<evidence type="ECO:0000256" key="3">
    <source>
        <dbReference type="ARBA" id="ARBA00022679"/>
    </source>
</evidence>
<dbReference type="InterPro" id="IPR050723">
    <property type="entry name" value="CFA/CMAS"/>
</dbReference>
<dbReference type="InterPro" id="IPR029063">
    <property type="entry name" value="SAM-dependent_MTases_sf"/>
</dbReference>
<dbReference type="PANTHER" id="PTHR43667">
    <property type="entry name" value="CYCLOPROPANE-FATTY-ACYL-PHOSPHOLIPID SYNTHASE"/>
    <property type="match status" value="1"/>
</dbReference>
<comment type="similarity">
    <text evidence="1">Belongs to the CFA/CMAS family.</text>
</comment>
<keyword evidence="4" id="KW-0949">S-adenosyl-L-methionine</keyword>
<reference evidence="7 8" key="1">
    <citation type="submission" date="2020-08" db="EMBL/GenBank/DDBJ databases">
        <title>Genomic Encyclopedia of Type Strains, Phase IV (KMG-IV): sequencing the most valuable type-strain genomes for metagenomic binning, comparative biology and taxonomic classification.</title>
        <authorList>
            <person name="Goeker M."/>
        </authorList>
    </citation>
    <scope>NUCLEOTIDE SEQUENCE [LARGE SCALE GENOMIC DNA]</scope>
    <source>
        <strain evidence="7 8">DSM 25966</strain>
    </source>
</reference>
<evidence type="ECO:0000256" key="4">
    <source>
        <dbReference type="ARBA" id="ARBA00022691"/>
    </source>
</evidence>
<dbReference type="EC" id="2.1.1.79" evidence="7"/>
<dbReference type="Pfam" id="PF02353">
    <property type="entry name" value="CMAS"/>
    <property type="match status" value="1"/>
</dbReference>
<evidence type="ECO:0000313" key="8">
    <source>
        <dbReference type="Proteomes" id="UP000553963"/>
    </source>
</evidence>
<gene>
    <name evidence="7" type="ORF">GGR25_004266</name>
</gene>
<keyword evidence="2 7" id="KW-0489">Methyltransferase</keyword>
<accession>A0A840AU39</accession>
<evidence type="ECO:0000256" key="5">
    <source>
        <dbReference type="ARBA" id="ARBA00023098"/>
    </source>
</evidence>
<dbReference type="PIRSF" id="PIRSF003085">
    <property type="entry name" value="CMAS"/>
    <property type="match status" value="1"/>
</dbReference>
<keyword evidence="8" id="KW-1185">Reference proteome</keyword>
<keyword evidence="5" id="KW-0443">Lipid metabolism</keyword>
<dbReference type="Pfam" id="PF25371">
    <property type="entry name" value="DUF7884"/>
    <property type="match status" value="1"/>
</dbReference>
<dbReference type="CDD" id="cd02440">
    <property type="entry name" value="AdoMet_MTases"/>
    <property type="match status" value="1"/>
</dbReference>
<proteinExistence type="inferred from homology"/>
<dbReference type="RefSeq" id="WP_183400839.1">
    <property type="nucleotide sequence ID" value="NZ_JACIDS010000005.1"/>
</dbReference>
<evidence type="ECO:0000256" key="1">
    <source>
        <dbReference type="ARBA" id="ARBA00010815"/>
    </source>
</evidence>
<dbReference type="InterPro" id="IPR057206">
    <property type="entry name" value="DUF7884"/>
</dbReference>
<feature type="domain" description="DUF7884" evidence="6">
    <location>
        <begin position="15"/>
        <end position="71"/>
    </location>
</feature>
<evidence type="ECO:0000259" key="6">
    <source>
        <dbReference type="Pfam" id="PF25371"/>
    </source>
</evidence>
<organism evidence="7 8">
    <name type="scientific">Kaistia hirudinis</name>
    <dbReference type="NCBI Taxonomy" id="1293440"/>
    <lineage>
        <taxon>Bacteria</taxon>
        <taxon>Pseudomonadati</taxon>
        <taxon>Pseudomonadota</taxon>
        <taxon>Alphaproteobacteria</taxon>
        <taxon>Hyphomicrobiales</taxon>
        <taxon>Kaistiaceae</taxon>
        <taxon>Kaistia</taxon>
    </lineage>
</organism>
<evidence type="ECO:0000256" key="2">
    <source>
        <dbReference type="ARBA" id="ARBA00022603"/>
    </source>
</evidence>
<name>A0A840AU39_9HYPH</name>
<sequence length="410" mass="46772">MHLLPHLLTRFVQKGRLTVTFADGERRSFGSGVDGPIVAIRLKDAAVEREIFFNPELKVAEAYMDERLVMEEGGRVFDLLMLFSVNRSGLAAHPVQKALRAVWKKFRRSQQSNRLGGEASQNIRHHYDIPPKFYRLWLDETMTYSCAYYTSPDVGLYQAQIDKLRHIAAKLKLEPGMHVAEIGSGWGALGTFLARNYGVKVTSVSLSPEQIAVAKERAEREGVADKVTFIEQDYRELQGTYDRVVSIAMMEAIGIDNFDNYFLTIKKLTKPGGFALVHCIARMSPPGTTAPFIRKYIFPGGYVPAMSEVFASLERTGTWCDDCESLRLHYYWTIRDWRLNYEAKRDEAVAMMGERFCRMWDFYLASVELGFLHGSNFVFQILISDKRDDVPVIRDYIVEEEKRLASIGAV</sequence>
<dbReference type="Proteomes" id="UP000553963">
    <property type="component" value="Unassembled WGS sequence"/>
</dbReference>
<dbReference type="Gene3D" id="3.40.50.150">
    <property type="entry name" value="Vaccinia Virus protein VP39"/>
    <property type="match status" value="1"/>
</dbReference>
<dbReference type="EMBL" id="JACIDS010000005">
    <property type="protein sequence ID" value="MBB3933202.1"/>
    <property type="molecule type" value="Genomic_DNA"/>
</dbReference>
<dbReference type="PANTHER" id="PTHR43667:SF1">
    <property type="entry name" value="CYCLOPROPANE-FATTY-ACYL-PHOSPHOLIPID SYNTHASE"/>
    <property type="match status" value="1"/>
</dbReference>
<dbReference type="GO" id="GO:0032259">
    <property type="term" value="P:methylation"/>
    <property type="evidence" value="ECO:0007669"/>
    <property type="project" value="UniProtKB-KW"/>
</dbReference>
<dbReference type="AlphaFoldDB" id="A0A840AU39"/>
<dbReference type="GO" id="GO:0008825">
    <property type="term" value="F:cyclopropane-fatty-acyl-phospholipid synthase activity"/>
    <property type="evidence" value="ECO:0007669"/>
    <property type="project" value="UniProtKB-EC"/>
</dbReference>
<dbReference type="SUPFAM" id="SSF53335">
    <property type="entry name" value="S-adenosyl-L-methionine-dependent methyltransferases"/>
    <property type="match status" value="1"/>
</dbReference>
<comment type="caution">
    <text evidence="7">The sequence shown here is derived from an EMBL/GenBank/DDBJ whole genome shotgun (WGS) entry which is preliminary data.</text>
</comment>
<keyword evidence="3 7" id="KW-0808">Transferase</keyword>
<dbReference type="GO" id="GO:0008610">
    <property type="term" value="P:lipid biosynthetic process"/>
    <property type="evidence" value="ECO:0007669"/>
    <property type="project" value="InterPro"/>
</dbReference>
<evidence type="ECO:0000313" key="7">
    <source>
        <dbReference type="EMBL" id="MBB3933202.1"/>
    </source>
</evidence>